<dbReference type="OrthoDB" id="5574269at2"/>
<feature type="signal peptide" evidence="1">
    <location>
        <begin position="1"/>
        <end position="25"/>
    </location>
</feature>
<organism evidence="2 3">
    <name type="scientific">Sedimentibacter saalensis</name>
    <dbReference type="NCBI Taxonomy" id="130788"/>
    <lineage>
        <taxon>Bacteria</taxon>
        <taxon>Bacillati</taxon>
        <taxon>Bacillota</taxon>
        <taxon>Tissierellia</taxon>
        <taxon>Sedimentibacter</taxon>
    </lineage>
</organism>
<evidence type="ECO:0000313" key="2">
    <source>
        <dbReference type="EMBL" id="TWH83433.1"/>
    </source>
</evidence>
<dbReference type="Proteomes" id="UP000315343">
    <property type="component" value="Unassembled WGS sequence"/>
</dbReference>
<feature type="chain" id="PRO_5022024955" evidence="1">
    <location>
        <begin position="26"/>
        <end position="289"/>
    </location>
</feature>
<sequence length="289" mass="31476">MTSKKVLMILIVLLCILSTSLTALAATGLGIEPVLLHLTVGDAASEISQTECDPDFAFKVDNSAENGTYPTGDGNIITITSSNGYTFDWQSKWPVTCVLVKAGKDFYNVFYYPNGSYGDTGLYAATNPSNEKPFEISHVTFGYNELSMCYQEETAWAKGTRYVERGNWAMYVDHRDKEKKVVDLIAGGGNPSSGTVVGTATISAPADDEVTIKISLTGGAVFYYDLDDPNNDDNLKVQDYATAPKGNPAPGKFDWKYSIAPHLTTYTFTVPYNNFYGIHLDVAVPVPCN</sequence>
<proteinExistence type="predicted"/>
<gene>
    <name evidence="2" type="ORF">LY60_00040</name>
</gene>
<evidence type="ECO:0000256" key="1">
    <source>
        <dbReference type="SAM" id="SignalP"/>
    </source>
</evidence>
<keyword evidence="1" id="KW-0732">Signal</keyword>
<protein>
    <submittedName>
        <fullName evidence="2">Uncharacterized protein</fullName>
    </submittedName>
</protein>
<evidence type="ECO:0000313" key="3">
    <source>
        <dbReference type="Proteomes" id="UP000315343"/>
    </source>
</evidence>
<dbReference type="AlphaFoldDB" id="A0A562JKF5"/>
<accession>A0A562JKF5</accession>
<dbReference type="EMBL" id="VLKH01000001">
    <property type="protein sequence ID" value="TWH83433.1"/>
    <property type="molecule type" value="Genomic_DNA"/>
</dbReference>
<keyword evidence="3" id="KW-1185">Reference proteome</keyword>
<name>A0A562JKF5_9FIRM</name>
<reference evidence="2 3" key="1">
    <citation type="submission" date="2019-07" db="EMBL/GenBank/DDBJ databases">
        <title>Genomic Encyclopedia of Type Strains, Phase I: the one thousand microbial genomes (KMG-I) project.</title>
        <authorList>
            <person name="Kyrpides N."/>
        </authorList>
    </citation>
    <scope>NUCLEOTIDE SEQUENCE [LARGE SCALE GENOMIC DNA]</scope>
    <source>
        <strain evidence="2 3">DSM 13558</strain>
    </source>
</reference>
<comment type="caution">
    <text evidence="2">The sequence shown here is derived from an EMBL/GenBank/DDBJ whole genome shotgun (WGS) entry which is preliminary data.</text>
</comment>
<dbReference type="RefSeq" id="WP_145078337.1">
    <property type="nucleotide sequence ID" value="NZ_VLKH01000001.1"/>
</dbReference>